<evidence type="ECO:0000313" key="3">
    <source>
        <dbReference type="Proteomes" id="UP000541425"/>
    </source>
</evidence>
<dbReference type="Proteomes" id="UP000541425">
    <property type="component" value="Unassembled WGS sequence"/>
</dbReference>
<dbReference type="Pfam" id="PF05099">
    <property type="entry name" value="TerB"/>
    <property type="match status" value="1"/>
</dbReference>
<reference evidence="2 3" key="1">
    <citation type="submission" date="2020-08" db="EMBL/GenBank/DDBJ databases">
        <title>Genomic Encyclopedia of Type Strains, Phase IV (KMG-IV): sequencing the most valuable type-strain genomes for metagenomic binning, comparative biology and taxonomic classification.</title>
        <authorList>
            <person name="Goeker M."/>
        </authorList>
    </citation>
    <scope>NUCLEOTIDE SEQUENCE [LARGE SCALE GENOMIC DNA]</scope>
    <source>
        <strain evidence="2 3">DSM 22548</strain>
    </source>
</reference>
<dbReference type="EMBL" id="JACICA010000001">
    <property type="protein sequence ID" value="MBB3701665.1"/>
    <property type="molecule type" value="Genomic_DNA"/>
</dbReference>
<comment type="caution">
    <text evidence="2">The sequence shown here is derived from an EMBL/GenBank/DDBJ whole genome shotgun (WGS) entry which is preliminary data.</text>
</comment>
<dbReference type="InterPro" id="IPR007791">
    <property type="entry name" value="DjlA_N"/>
</dbReference>
<dbReference type="RefSeq" id="WP_183693529.1">
    <property type="nucleotide sequence ID" value="NZ_JACICA010000001.1"/>
</dbReference>
<proteinExistence type="predicted"/>
<evidence type="ECO:0000313" key="2">
    <source>
        <dbReference type="EMBL" id="MBB3701665.1"/>
    </source>
</evidence>
<accession>A0A7W5Y0L8</accession>
<dbReference type="InterPro" id="IPR029024">
    <property type="entry name" value="TerB-like"/>
</dbReference>
<dbReference type="AlphaFoldDB" id="A0A7W5Y0L8"/>
<sequence length="123" mass="13604">MTFTGEEMTAIIKMAKLVVMADGRLDPSETIVMATELIRFGVPQDHLKLLIESSDEIEESHAVALITGMDEERKKYVASYLAMLMVADGEIDAKELALWKLISTLCSLPTMSIAQAINNMKNL</sequence>
<protein>
    <submittedName>
        <fullName evidence="2">Putative tellurite resistance protein B-like protein</fullName>
    </submittedName>
</protein>
<dbReference type="SUPFAM" id="SSF158682">
    <property type="entry name" value="TerB-like"/>
    <property type="match status" value="1"/>
</dbReference>
<organism evidence="2 3">
    <name type="scientific">Alloprevotella rava</name>
    <dbReference type="NCBI Taxonomy" id="671218"/>
    <lineage>
        <taxon>Bacteria</taxon>
        <taxon>Pseudomonadati</taxon>
        <taxon>Bacteroidota</taxon>
        <taxon>Bacteroidia</taxon>
        <taxon>Bacteroidales</taxon>
        <taxon>Prevotellaceae</taxon>
        <taxon>Alloprevotella</taxon>
    </lineage>
</organism>
<name>A0A7W5Y0L8_9BACT</name>
<dbReference type="CDD" id="cd07177">
    <property type="entry name" value="terB_like"/>
    <property type="match status" value="1"/>
</dbReference>
<evidence type="ECO:0000259" key="1">
    <source>
        <dbReference type="Pfam" id="PF05099"/>
    </source>
</evidence>
<gene>
    <name evidence="2" type="ORF">FHS60_000107</name>
</gene>
<feature type="domain" description="Co-chaperone DjlA N-terminal" evidence="1">
    <location>
        <begin position="10"/>
        <end position="114"/>
    </location>
</feature>
<dbReference type="Gene3D" id="1.10.3680.10">
    <property type="entry name" value="TerB-like"/>
    <property type="match status" value="1"/>
</dbReference>